<dbReference type="EMBL" id="SOPW01000008">
    <property type="protein sequence ID" value="TFB21482.1"/>
    <property type="molecule type" value="Genomic_DNA"/>
</dbReference>
<gene>
    <name evidence="1" type="ORF">E3U55_09230</name>
</gene>
<dbReference type="OrthoDB" id="9782842at2"/>
<reference evidence="1 2" key="1">
    <citation type="submission" date="2019-03" db="EMBL/GenBank/DDBJ databases">
        <authorList>
            <person name="He R.-H."/>
        </authorList>
    </citation>
    <scope>NUCLEOTIDE SEQUENCE [LARGE SCALE GENOMIC DNA]</scope>
    <source>
        <strain evidence="2">SH 714</strain>
    </source>
</reference>
<accession>A0A4Y8IKF9</accession>
<organism evidence="1 2">
    <name type="scientific">Filobacillus milosensis</name>
    <dbReference type="NCBI Taxonomy" id="94137"/>
    <lineage>
        <taxon>Bacteria</taxon>
        <taxon>Bacillati</taxon>
        <taxon>Bacillota</taxon>
        <taxon>Bacilli</taxon>
        <taxon>Bacillales</taxon>
        <taxon>Bacillaceae</taxon>
        <taxon>Filobacillus</taxon>
    </lineage>
</organism>
<comment type="caution">
    <text evidence="1">The sequence shown here is derived from an EMBL/GenBank/DDBJ whole genome shotgun (WGS) entry which is preliminary data.</text>
</comment>
<evidence type="ECO:0008006" key="3">
    <source>
        <dbReference type="Google" id="ProtNLM"/>
    </source>
</evidence>
<dbReference type="RefSeq" id="WP_134340144.1">
    <property type="nucleotide sequence ID" value="NZ_SOPW01000008.1"/>
</dbReference>
<evidence type="ECO:0000313" key="1">
    <source>
        <dbReference type="EMBL" id="TFB21482.1"/>
    </source>
</evidence>
<protein>
    <recommendedName>
        <fullName evidence="3">Anti-sigma factor</fullName>
    </recommendedName>
</protein>
<evidence type="ECO:0000313" key="2">
    <source>
        <dbReference type="Proteomes" id="UP000297975"/>
    </source>
</evidence>
<keyword evidence="2" id="KW-1185">Reference proteome</keyword>
<proteinExistence type="predicted"/>
<dbReference type="Proteomes" id="UP000297975">
    <property type="component" value="Unassembled WGS sequence"/>
</dbReference>
<dbReference type="AlphaFoldDB" id="A0A4Y8IKF9"/>
<name>A0A4Y8IKF9_9BACI</name>
<sequence length="222" mass="25639">MKLLGADQMACNETFENELHCCLNRELNQEEESKLQDHLLSCNACQKHYQELVNVDNKLTQLEMVEAPVDLKQNILNDIPKDNKVKRFSKIVKEHPIIAAAVVFFIMLFTSTLSHYHNNQQLSLSKHEGVITEGNRVIIPEGETIEGDFIVQNAEVILQGRIKGNLTLVNSKLVDNHDHFNNNYSSLSHHVEGKVVEIDRYFGWVYHKIEYEFKNFVTYVMP</sequence>